<dbReference type="GO" id="GO:0008170">
    <property type="term" value="F:N-methyltransferase activity"/>
    <property type="evidence" value="ECO:0007669"/>
    <property type="project" value="InterPro"/>
</dbReference>
<evidence type="ECO:0000256" key="1">
    <source>
        <dbReference type="ARBA" id="ARBA00022603"/>
    </source>
</evidence>
<dbReference type="CDD" id="cd02440">
    <property type="entry name" value="AdoMet_MTases"/>
    <property type="match status" value="1"/>
</dbReference>
<gene>
    <name evidence="4" type="ORF">LCGC14_0231650</name>
</gene>
<dbReference type="InterPro" id="IPR029063">
    <property type="entry name" value="SAM-dependent_MTases_sf"/>
</dbReference>
<protein>
    <recommendedName>
        <fullName evidence="3">DNA methylase N-4/N-6 domain-containing protein</fullName>
    </recommendedName>
</protein>
<dbReference type="GO" id="GO:0032259">
    <property type="term" value="P:methylation"/>
    <property type="evidence" value="ECO:0007669"/>
    <property type="project" value="UniProtKB-KW"/>
</dbReference>
<evidence type="ECO:0000313" key="4">
    <source>
        <dbReference type="EMBL" id="KKN90052.1"/>
    </source>
</evidence>
<evidence type="ECO:0000259" key="3">
    <source>
        <dbReference type="Pfam" id="PF01555"/>
    </source>
</evidence>
<proteinExistence type="predicted"/>
<feature type="domain" description="DNA methylase N-4/N-6" evidence="3">
    <location>
        <begin position="159"/>
        <end position="280"/>
    </location>
</feature>
<dbReference type="EMBL" id="LAZR01000113">
    <property type="protein sequence ID" value="KKN90052.1"/>
    <property type="molecule type" value="Genomic_DNA"/>
</dbReference>
<keyword evidence="1" id="KW-0489">Methyltransferase</keyword>
<dbReference type="SUPFAM" id="SSF53335">
    <property type="entry name" value="S-adenosyl-L-methionine-dependent methyltransferases"/>
    <property type="match status" value="1"/>
</dbReference>
<sequence>MKRSKLRGSISDLRKTYIRPALNFHTSTTIWPADELISQRTKHWKELTGEDGRSGSRAGAMRKEETAYSGTYSVYPAPLVEWVLLRYGGKEGNRILDPFAGGPVRGVVASIMGYEYHGIDVRQEAITENEKIIEELGLDAHYHLGDGTVLDCLDSELFDLCFACPPYHNLEVYSDQDDDISNLEDYLDFDEAMGQAAVAIKEKLKPDAFTCVNVGNFRDKSKALVDFRGDTVINFHLAGFILWQDIILSRSAGSAAVRAANSWKGMKLVPRHEHLLVFRNRE</sequence>
<dbReference type="InterPro" id="IPR002941">
    <property type="entry name" value="DNA_methylase_N4/N6"/>
</dbReference>
<reference evidence="4" key="1">
    <citation type="journal article" date="2015" name="Nature">
        <title>Complex archaea that bridge the gap between prokaryotes and eukaryotes.</title>
        <authorList>
            <person name="Spang A."/>
            <person name="Saw J.H."/>
            <person name="Jorgensen S.L."/>
            <person name="Zaremba-Niedzwiedzka K."/>
            <person name="Martijn J."/>
            <person name="Lind A.E."/>
            <person name="van Eijk R."/>
            <person name="Schleper C."/>
            <person name="Guy L."/>
            <person name="Ettema T.J."/>
        </authorList>
    </citation>
    <scope>NUCLEOTIDE SEQUENCE</scope>
</reference>
<evidence type="ECO:0000256" key="2">
    <source>
        <dbReference type="ARBA" id="ARBA00022679"/>
    </source>
</evidence>
<dbReference type="Pfam" id="PF01555">
    <property type="entry name" value="N6_N4_Mtase"/>
    <property type="match status" value="1"/>
</dbReference>
<keyword evidence="2" id="KW-0808">Transferase</keyword>
<dbReference type="GO" id="GO:0003677">
    <property type="term" value="F:DNA binding"/>
    <property type="evidence" value="ECO:0007669"/>
    <property type="project" value="InterPro"/>
</dbReference>
<organism evidence="4">
    <name type="scientific">marine sediment metagenome</name>
    <dbReference type="NCBI Taxonomy" id="412755"/>
    <lineage>
        <taxon>unclassified sequences</taxon>
        <taxon>metagenomes</taxon>
        <taxon>ecological metagenomes</taxon>
    </lineage>
</organism>
<dbReference type="Gene3D" id="3.40.50.150">
    <property type="entry name" value="Vaccinia Virus protein VP39"/>
    <property type="match status" value="2"/>
</dbReference>
<dbReference type="AlphaFoldDB" id="A0A0F9URC3"/>
<accession>A0A0F9URC3</accession>
<name>A0A0F9URC3_9ZZZZ</name>
<comment type="caution">
    <text evidence="4">The sequence shown here is derived from an EMBL/GenBank/DDBJ whole genome shotgun (WGS) entry which is preliminary data.</text>
</comment>